<evidence type="ECO:0000313" key="1">
    <source>
        <dbReference type="EMBL" id="MBB4013078.1"/>
    </source>
</evidence>
<evidence type="ECO:0000313" key="2">
    <source>
        <dbReference type="Proteomes" id="UP000561045"/>
    </source>
</evidence>
<reference evidence="1 2" key="1">
    <citation type="submission" date="2020-08" db="EMBL/GenBank/DDBJ databases">
        <title>Genomic Encyclopedia of Type Strains, Phase IV (KMG-IV): sequencing the most valuable type-strain genomes for metagenomic binning, comparative biology and taxonomic classification.</title>
        <authorList>
            <person name="Goeker M."/>
        </authorList>
    </citation>
    <scope>NUCLEOTIDE SEQUENCE [LARGE SCALE GENOMIC DNA]</scope>
    <source>
        <strain evidence="1 2">DSM 106739</strain>
    </source>
</reference>
<dbReference type="EMBL" id="JACIET010000002">
    <property type="protein sequence ID" value="MBB4013078.1"/>
    <property type="molecule type" value="Genomic_DNA"/>
</dbReference>
<protein>
    <submittedName>
        <fullName evidence="1">Uncharacterized protein</fullName>
    </submittedName>
</protein>
<organism evidence="1 2">
    <name type="scientific">Niveibacterium umoris</name>
    <dbReference type="NCBI Taxonomy" id="1193620"/>
    <lineage>
        <taxon>Bacteria</taxon>
        <taxon>Pseudomonadati</taxon>
        <taxon>Pseudomonadota</taxon>
        <taxon>Betaproteobacteria</taxon>
        <taxon>Rhodocyclales</taxon>
        <taxon>Rhodocyclaceae</taxon>
        <taxon>Niveibacterium</taxon>
    </lineage>
</organism>
<keyword evidence="2" id="KW-1185">Reference proteome</keyword>
<name>A0A840BNF7_9RHOO</name>
<proteinExistence type="predicted"/>
<dbReference type="AlphaFoldDB" id="A0A840BNF7"/>
<dbReference type="Proteomes" id="UP000561045">
    <property type="component" value="Unassembled WGS sequence"/>
</dbReference>
<comment type="caution">
    <text evidence="1">The sequence shown here is derived from an EMBL/GenBank/DDBJ whole genome shotgun (WGS) entry which is preliminary data.</text>
</comment>
<sequence>MDWEKAQECDPSLDKMLWVVAKKDPRGWAAKEMYICSSEPPYWNLDPKVAFARPCGLYAGLQIDGTRTAEQQCKAYVAKKHRTPR</sequence>
<accession>A0A840BNF7</accession>
<gene>
    <name evidence="1" type="ORF">GGR36_002424</name>
</gene>